<name>A0A388MA56_CHABU</name>
<organism evidence="2 3">
    <name type="scientific">Chara braunii</name>
    <name type="common">Braun's stonewort</name>
    <dbReference type="NCBI Taxonomy" id="69332"/>
    <lineage>
        <taxon>Eukaryota</taxon>
        <taxon>Viridiplantae</taxon>
        <taxon>Streptophyta</taxon>
        <taxon>Charophyceae</taxon>
        <taxon>Charales</taxon>
        <taxon>Characeae</taxon>
        <taxon>Chara</taxon>
    </lineage>
</organism>
<evidence type="ECO:0000313" key="2">
    <source>
        <dbReference type="EMBL" id="GBG91446.1"/>
    </source>
</evidence>
<feature type="compositionally biased region" description="Basic and acidic residues" evidence="1">
    <location>
        <begin position="62"/>
        <end position="71"/>
    </location>
</feature>
<sequence>MMKLAFAGTHGLAEEVRTIEEGPTQVEQHEQLMGGMYLLMNTLLQGDFDRKSSLSPMEGEDLVPKSQDDEFEEGEIKEAFRPEEYDGIYLELGLLLPYEMRNRNASDKVQRMRHLYHPDMEVPIVVGPSSESPHVKPQRGAQAPAREVRGVRVKKVPEGTAKAKFARIQARLAEIHEQRDKMEAAGIAPTPPADPKTGEQRIDELWARYESRREAVRQRSQEAGQVDERADEAIEIGELGFFAARRVIERVDRRIRQATTTSFQRYTLLSDELAIRKGEVE</sequence>
<dbReference type="EMBL" id="BFEA01000907">
    <property type="protein sequence ID" value="GBG91446.1"/>
    <property type="molecule type" value="Genomic_DNA"/>
</dbReference>
<protein>
    <submittedName>
        <fullName evidence="2">Uncharacterized protein</fullName>
    </submittedName>
</protein>
<dbReference type="Proteomes" id="UP000265515">
    <property type="component" value="Unassembled WGS sequence"/>
</dbReference>
<dbReference type="AlphaFoldDB" id="A0A388MA56"/>
<keyword evidence="3" id="KW-1185">Reference proteome</keyword>
<accession>A0A388MA56</accession>
<reference evidence="2 3" key="1">
    <citation type="journal article" date="2018" name="Cell">
        <title>The Chara Genome: Secondary Complexity and Implications for Plant Terrestrialization.</title>
        <authorList>
            <person name="Nishiyama T."/>
            <person name="Sakayama H."/>
            <person name="Vries J.D."/>
            <person name="Buschmann H."/>
            <person name="Saint-Marcoux D."/>
            <person name="Ullrich K.K."/>
            <person name="Haas F.B."/>
            <person name="Vanderstraeten L."/>
            <person name="Becker D."/>
            <person name="Lang D."/>
            <person name="Vosolsobe S."/>
            <person name="Rombauts S."/>
            <person name="Wilhelmsson P.K.I."/>
            <person name="Janitza P."/>
            <person name="Kern R."/>
            <person name="Heyl A."/>
            <person name="Rumpler F."/>
            <person name="Villalobos L.I.A.C."/>
            <person name="Clay J.M."/>
            <person name="Skokan R."/>
            <person name="Toyoda A."/>
            <person name="Suzuki Y."/>
            <person name="Kagoshima H."/>
            <person name="Schijlen E."/>
            <person name="Tajeshwar N."/>
            <person name="Catarino B."/>
            <person name="Hetherington A.J."/>
            <person name="Saltykova A."/>
            <person name="Bonnot C."/>
            <person name="Breuninger H."/>
            <person name="Symeonidi A."/>
            <person name="Radhakrishnan G.V."/>
            <person name="Van Nieuwerburgh F."/>
            <person name="Deforce D."/>
            <person name="Chang C."/>
            <person name="Karol K.G."/>
            <person name="Hedrich R."/>
            <person name="Ulvskov P."/>
            <person name="Glockner G."/>
            <person name="Delwiche C.F."/>
            <person name="Petrasek J."/>
            <person name="Van de Peer Y."/>
            <person name="Friml J."/>
            <person name="Beilby M."/>
            <person name="Dolan L."/>
            <person name="Kohara Y."/>
            <person name="Sugano S."/>
            <person name="Fujiyama A."/>
            <person name="Delaux P.-M."/>
            <person name="Quint M."/>
            <person name="TheiBen G."/>
            <person name="Hagemann M."/>
            <person name="Harholt J."/>
            <person name="Dunand C."/>
            <person name="Zachgo S."/>
            <person name="Langdale J."/>
            <person name="Maumus F."/>
            <person name="Straeten D.V.D."/>
            <person name="Gould S.B."/>
            <person name="Rensing S.A."/>
        </authorList>
    </citation>
    <scope>NUCLEOTIDE SEQUENCE [LARGE SCALE GENOMIC DNA]</scope>
    <source>
        <strain evidence="2 3">S276</strain>
    </source>
</reference>
<dbReference type="Gramene" id="GBG91446">
    <property type="protein sequence ID" value="GBG91446"/>
    <property type="gene ID" value="CBR_g52401"/>
</dbReference>
<evidence type="ECO:0000313" key="3">
    <source>
        <dbReference type="Proteomes" id="UP000265515"/>
    </source>
</evidence>
<comment type="caution">
    <text evidence="2">The sequence shown here is derived from an EMBL/GenBank/DDBJ whole genome shotgun (WGS) entry which is preliminary data.</text>
</comment>
<gene>
    <name evidence="2" type="ORF">CBR_g52401</name>
</gene>
<proteinExistence type="predicted"/>
<feature type="region of interest" description="Disordered" evidence="1">
    <location>
        <begin position="129"/>
        <end position="149"/>
    </location>
</feature>
<evidence type="ECO:0000256" key="1">
    <source>
        <dbReference type="SAM" id="MobiDB-lite"/>
    </source>
</evidence>
<feature type="region of interest" description="Disordered" evidence="1">
    <location>
        <begin position="50"/>
        <end position="71"/>
    </location>
</feature>